<feature type="compositionally biased region" description="Low complexity" evidence="1">
    <location>
        <begin position="90"/>
        <end position="103"/>
    </location>
</feature>
<dbReference type="RefSeq" id="XP_021837847.2">
    <property type="nucleotide sequence ID" value="XM_021982155.2"/>
</dbReference>
<gene>
    <name evidence="3" type="primary">LOC110777552</name>
</gene>
<feature type="compositionally biased region" description="Basic and acidic residues" evidence="1">
    <location>
        <begin position="123"/>
        <end position="145"/>
    </location>
</feature>
<sequence length="307" mass="32962">MESPSRTLTLLPPPHSPSSSTTYRRRRSSSDSANSPEFEFSNIGCDPQTTLLSADELFSDGFLLPLHHLHPHRLPEVEPDIAQNEPETGPSEPSALITSSSSSNSILSASKRWREIFKRADKKPEINSEDKPEKLEKRREKEKKNGFSGHGNSSAELNINIWPFSRSRSAGNNSGRSRPVAQSNRKVSSAPCSRSNSSGESKSRKSWPVSSPGRAGVHLGRTSPVWQVRKTGSVNRAPNGGSSSKGRVLKLNVPVCIPYRQNLSCRSDESGGDGGGNGLVSGGGGGSGGNLFSLRGLFSKKSTVLTV</sequence>
<feature type="region of interest" description="Disordered" evidence="1">
    <location>
        <begin position="81"/>
        <end position="103"/>
    </location>
</feature>
<dbReference type="GeneID" id="110777552"/>
<feature type="compositionally biased region" description="Polar residues" evidence="1">
    <location>
        <begin position="230"/>
        <end position="245"/>
    </location>
</feature>
<dbReference type="PANTHER" id="PTHR35132">
    <property type="entry name" value="SERINE/ARGININE REPETITIVE MATRIX-LIKE PROTEIN"/>
    <property type="match status" value="1"/>
</dbReference>
<dbReference type="KEGG" id="soe:110777552"/>
<organism evidence="2 3">
    <name type="scientific">Spinacia oleracea</name>
    <name type="common">Spinach</name>
    <dbReference type="NCBI Taxonomy" id="3562"/>
    <lineage>
        <taxon>Eukaryota</taxon>
        <taxon>Viridiplantae</taxon>
        <taxon>Streptophyta</taxon>
        <taxon>Embryophyta</taxon>
        <taxon>Tracheophyta</taxon>
        <taxon>Spermatophyta</taxon>
        <taxon>Magnoliopsida</taxon>
        <taxon>eudicotyledons</taxon>
        <taxon>Gunneridae</taxon>
        <taxon>Pentapetalae</taxon>
        <taxon>Caryophyllales</taxon>
        <taxon>Chenopodiaceae</taxon>
        <taxon>Chenopodioideae</taxon>
        <taxon>Anserineae</taxon>
        <taxon>Spinacia</taxon>
    </lineage>
</organism>
<feature type="region of interest" description="Disordered" evidence="1">
    <location>
        <begin position="123"/>
        <end position="154"/>
    </location>
</feature>
<name>A0A9R0HVL9_SPIOL</name>
<proteinExistence type="predicted"/>
<dbReference type="AlphaFoldDB" id="A0A9R0HVL9"/>
<feature type="compositionally biased region" description="Polar residues" evidence="1">
    <location>
        <begin position="180"/>
        <end position="192"/>
    </location>
</feature>
<protein>
    <submittedName>
        <fullName evidence="3">Uncharacterized protein</fullName>
    </submittedName>
</protein>
<feature type="compositionally biased region" description="Low complexity" evidence="1">
    <location>
        <begin position="168"/>
        <end position="178"/>
    </location>
</feature>
<reference evidence="3" key="2">
    <citation type="submission" date="2025-08" db="UniProtKB">
        <authorList>
            <consortium name="RefSeq"/>
        </authorList>
    </citation>
    <scope>IDENTIFICATION</scope>
    <source>
        <tissue evidence="3">Leaf</tissue>
    </source>
</reference>
<dbReference type="PANTHER" id="PTHR35132:SF1">
    <property type="entry name" value="SERINE_ARGININE REPETITIVE MATRIX-LIKE PROTEIN"/>
    <property type="match status" value="1"/>
</dbReference>
<feature type="region of interest" description="Disordered" evidence="1">
    <location>
        <begin position="168"/>
        <end position="247"/>
    </location>
</feature>
<feature type="region of interest" description="Disordered" evidence="1">
    <location>
        <begin position="1"/>
        <end position="46"/>
    </location>
</feature>
<evidence type="ECO:0000313" key="2">
    <source>
        <dbReference type="Proteomes" id="UP000813463"/>
    </source>
</evidence>
<evidence type="ECO:0000256" key="1">
    <source>
        <dbReference type="SAM" id="MobiDB-lite"/>
    </source>
</evidence>
<keyword evidence="2" id="KW-1185">Reference proteome</keyword>
<accession>A0A9R0HVL9</accession>
<feature type="compositionally biased region" description="Low complexity" evidence="1">
    <location>
        <begin position="1"/>
        <end position="10"/>
    </location>
</feature>
<dbReference type="Proteomes" id="UP000813463">
    <property type="component" value="Chromosome 6"/>
</dbReference>
<reference evidence="2" key="1">
    <citation type="journal article" date="2021" name="Nat. Commun.">
        <title>Genomic analyses provide insights into spinach domestication and the genetic basis of agronomic traits.</title>
        <authorList>
            <person name="Cai X."/>
            <person name="Sun X."/>
            <person name="Xu C."/>
            <person name="Sun H."/>
            <person name="Wang X."/>
            <person name="Ge C."/>
            <person name="Zhang Z."/>
            <person name="Wang Q."/>
            <person name="Fei Z."/>
            <person name="Jiao C."/>
            <person name="Wang Q."/>
        </authorList>
    </citation>
    <scope>NUCLEOTIDE SEQUENCE [LARGE SCALE GENOMIC DNA]</scope>
    <source>
        <strain evidence="2">cv. Varoflay</strain>
    </source>
</reference>
<evidence type="ECO:0000313" key="3">
    <source>
        <dbReference type="RefSeq" id="XP_021837847.2"/>
    </source>
</evidence>